<proteinExistence type="predicted"/>
<feature type="domain" description="Polymerase beta nucleotidyltransferase" evidence="1">
    <location>
        <begin position="22"/>
        <end position="112"/>
    </location>
</feature>
<organism evidence="2 3">
    <name type="scientific">Paenibacillus paeoniae</name>
    <dbReference type="NCBI Taxonomy" id="2292705"/>
    <lineage>
        <taxon>Bacteria</taxon>
        <taxon>Bacillati</taxon>
        <taxon>Bacillota</taxon>
        <taxon>Bacilli</taxon>
        <taxon>Bacillales</taxon>
        <taxon>Paenibacillaceae</taxon>
        <taxon>Paenibacillus</taxon>
    </lineage>
</organism>
<protein>
    <recommendedName>
        <fullName evidence="1">Polymerase beta nucleotidyltransferase domain-containing protein</fullName>
    </recommendedName>
</protein>
<evidence type="ECO:0000313" key="3">
    <source>
        <dbReference type="Proteomes" id="UP000261905"/>
    </source>
</evidence>
<reference evidence="2 3" key="1">
    <citation type="submission" date="2018-08" db="EMBL/GenBank/DDBJ databases">
        <title>Paenibacillus sp. M4BSY-1, whole genome shotgun sequence.</title>
        <authorList>
            <person name="Tuo L."/>
        </authorList>
    </citation>
    <scope>NUCLEOTIDE SEQUENCE [LARGE SCALE GENOMIC DNA]</scope>
    <source>
        <strain evidence="2 3">M4BSY-1</strain>
    </source>
</reference>
<dbReference type="OrthoDB" id="2539715at2"/>
<dbReference type="InterPro" id="IPR041633">
    <property type="entry name" value="Polbeta"/>
</dbReference>
<dbReference type="Pfam" id="PF18765">
    <property type="entry name" value="Polbeta"/>
    <property type="match status" value="1"/>
</dbReference>
<dbReference type="EMBL" id="QUBQ01000001">
    <property type="protein sequence ID" value="REK77680.1"/>
    <property type="molecule type" value="Genomic_DNA"/>
</dbReference>
<sequence>MKASDASSMTAVFREALERFVEKIKGDDQVIAAILIGSMSYDQVWEKSDIDLKLIVHDQKLGTGYTCFVENDIPINASIQTRNEFKRWLERSMQSAFSHSMLVRSTLLFTKDGTIADYLEQIRHVGERDRQLHLMMLGSQSLSLLAKAEKWLYIKDDVIYSAAWVIKMIDMLAQIEVVRQGEVPMREVVQQALGYNPDFFHAIYTHIIGREVDRDKVEAALKLIDDYLKQSAEMLFQPIIAYLKEEADTRTITDLVMKFGMLIPVDTGSMASACDWLAEQGLISKWEAETKATPKSRVPLLEPAYSYDNDEMEMWMNE</sequence>
<evidence type="ECO:0000313" key="2">
    <source>
        <dbReference type="EMBL" id="REK77680.1"/>
    </source>
</evidence>
<dbReference type="Gene3D" id="3.30.460.10">
    <property type="entry name" value="Beta Polymerase, domain 2"/>
    <property type="match status" value="1"/>
</dbReference>
<dbReference type="RefSeq" id="WP_116045461.1">
    <property type="nucleotide sequence ID" value="NZ_QUBQ01000001.1"/>
</dbReference>
<comment type="caution">
    <text evidence="2">The sequence shown here is derived from an EMBL/GenBank/DDBJ whole genome shotgun (WGS) entry which is preliminary data.</text>
</comment>
<accession>A0A371PN94</accession>
<dbReference type="SUPFAM" id="SSF81301">
    <property type="entry name" value="Nucleotidyltransferase"/>
    <property type="match status" value="1"/>
</dbReference>
<evidence type="ECO:0000259" key="1">
    <source>
        <dbReference type="Pfam" id="PF18765"/>
    </source>
</evidence>
<dbReference type="Proteomes" id="UP000261905">
    <property type="component" value="Unassembled WGS sequence"/>
</dbReference>
<name>A0A371PN94_9BACL</name>
<keyword evidence="3" id="KW-1185">Reference proteome</keyword>
<dbReference type="InterPro" id="IPR043519">
    <property type="entry name" value="NT_sf"/>
</dbReference>
<gene>
    <name evidence="2" type="ORF">DX130_12005</name>
</gene>
<dbReference type="AlphaFoldDB" id="A0A371PN94"/>